<dbReference type="InterPro" id="IPR005707">
    <property type="entry name" value="Ribosomal_uS2_euk/arc"/>
</dbReference>
<name>D2EFQ5_PARA4</name>
<dbReference type="InterPro" id="IPR023591">
    <property type="entry name" value="Ribosomal_uS2_flav_dom_sf"/>
</dbReference>
<dbReference type="GO" id="GO:0015935">
    <property type="term" value="C:small ribosomal subunit"/>
    <property type="evidence" value="ECO:0007669"/>
    <property type="project" value="InterPro"/>
</dbReference>
<sequence>MVFKKIDKLEAYKTYGTRIGANANNKAFERFVFKKIPNKFTILNIKLIDERIKLAAKFLNEYKRKNILLVSTLDSAYYAVYNFSKLMGISVNFGRYLAGSLTNISYKNFFEPKVLLITDPKSNRRAINDAKKINIPIVGITNTDNSTSFY</sequence>
<dbReference type="InterPro" id="IPR001865">
    <property type="entry name" value="Ribosomal_uS2"/>
</dbReference>
<dbReference type="AlphaFoldDB" id="D2EFQ5"/>
<evidence type="ECO:0000313" key="5">
    <source>
        <dbReference type="Proteomes" id="UP000009375"/>
    </source>
</evidence>
<keyword evidence="2 4" id="KW-0689">Ribosomal protein</keyword>
<evidence type="ECO:0000313" key="4">
    <source>
        <dbReference type="EMBL" id="EEZ92748.1"/>
    </source>
</evidence>
<reference evidence="4 5" key="1">
    <citation type="journal article" date="2010" name="Proc. Natl. Acad. Sci. U.S.A.">
        <title>Enigmatic, ultrasmall, uncultivated Archaea.</title>
        <authorList>
            <person name="Baker B.J."/>
            <person name="Comolli L.R."/>
            <person name="Dick G.J."/>
            <person name="Hauser L.J."/>
            <person name="Hyatt D."/>
            <person name="Dill B.D."/>
            <person name="Land M.L."/>
            <person name="Verberkmoes N.C."/>
            <person name="Hettich R.L."/>
            <person name="Banfield J.F."/>
        </authorList>
    </citation>
    <scope>NUCLEOTIDE SEQUENCE [LARGE SCALE GENOMIC DNA]</scope>
</reference>
<dbReference type="GO" id="GO:0003735">
    <property type="term" value="F:structural constituent of ribosome"/>
    <property type="evidence" value="ECO:0007669"/>
    <property type="project" value="InterPro"/>
</dbReference>
<keyword evidence="3" id="KW-0687">Ribonucleoprotein</keyword>
<protein>
    <submittedName>
        <fullName evidence="4">Ribosomal protein S2</fullName>
    </submittedName>
</protein>
<dbReference type="EMBL" id="GG730049">
    <property type="protein sequence ID" value="EEZ92748.1"/>
    <property type="molecule type" value="Genomic_DNA"/>
</dbReference>
<evidence type="ECO:0000256" key="1">
    <source>
        <dbReference type="ARBA" id="ARBA00006242"/>
    </source>
</evidence>
<evidence type="ECO:0000256" key="2">
    <source>
        <dbReference type="ARBA" id="ARBA00022980"/>
    </source>
</evidence>
<organism evidence="4 5">
    <name type="scientific">Candidatus Parvarchaeum acidiphilum ARMAN-4</name>
    <dbReference type="NCBI Taxonomy" id="662760"/>
    <lineage>
        <taxon>Archaea</taxon>
        <taxon>Candidatus Parvarchaeota</taxon>
        <taxon>Candidatus Parvarchaeum</taxon>
    </lineage>
</organism>
<dbReference type="Gene3D" id="3.40.50.10490">
    <property type="entry name" value="Glucose-6-phosphate isomerase like protein, domain 1"/>
    <property type="match status" value="1"/>
</dbReference>
<dbReference type="GO" id="GO:0006412">
    <property type="term" value="P:translation"/>
    <property type="evidence" value="ECO:0007669"/>
    <property type="project" value="InterPro"/>
</dbReference>
<gene>
    <name evidence="4" type="ORF">BJBARM4_0579</name>
</gene>
<evidence type="ECO:0000256" key="3">
    <source>
        <dbReference type="ARBA" id="ARBA00023274"/>
    </source>
</evidence>
<dbReference type="Pfam" id="PF00318">
    <property type="entry name" value="Ribosomal_S2"/>
    <property type="match status" value="1"/>
</dbReference>
<proteinExistence type="inferred from homology"/>
<dbReference type="PRINTS" id="PR00395">
    <property type="entry name" value="RIBOSOMALS2"/>
</dbReference>
<dbReference type="SUPFAM" id="SSF52313">
    <property type="entry name" value="Ribosomal protein S2"/>
    <property type="match status" value="1"/>
</dbReference>
<dbReference type="Proteomes" id="UP000009375">
    <property type="component" value="Unassembled WGS sequence"/>
</dbReference>
<comment type="similarity">
    <text evidence="1">Belongs to the universal ribosomal protein uS2 family.</text>
</comment>
<accession>D2EFQ5</accession>
<dbReference type="PANTHER" id="PTHR11489">
    <property type="entry name" value="40S RIBOSOMAL PROTEIN SA"/>
    <property type="match status" value="1"/>
</dbReference>